<feature type="region of interest" description="Disordered" evidence="2">
    <location>
        <begin position="471"/>
        <end position="496"/>
    </location>
</feature>
<sequence length="785" mass="90271">MFEYGQQLITRQCTAKFVQTVDQIFESGLIPMMMQSSTCGSGFAHIKSVQGVEKEIAALLIQKQYRAKRKIIQFITQFNERNKTVVKSFTQIIALNRASRLIQRQIRAFIGRKQYLIQERLRDAYQSGFEHQFFFMTKQNLQLLQMGSLQQQSWIKIDISVSPPCSQQFVDNIFGSNDQDTQAQLTHIQKQQKILNQFITIQKPYENIFSSITGTIFGYPHSKNYGVAQVNSDLLKYKELSSKQLYQYVKYLPDVKPIHITGLEFTTKFVGDSVDSAHVDPLKVMWGQTSNDSFFSQKLLEKFKADVIFRENSQKNLEQNLLADISISDLDLTIFPPTFRSVVGYMFKDLKIIRKRSATVVNDPTIAIKAFVLELKYSDPQMIPYSDIKYSARKSMFLTSPSVTLSFNSVLQLVGAINIQRIFKMILVRRMVKKSIQKTSLMKKIGIIQNQGLQRTDYVKDTKRELSVMSFLSRNKSPPRPQPPSQSSQIPLRVSTPVLKPKNAKSQKQLENLNSRIQRSVSTAARYEQYMNQISENRIKVAAVKEQLNPSRDLNKCVHLVQKVQKMTVQYKSDQYKNELKAKLLQNTDIFVPKQLFMNNNENKIIQQNKQILNESELDLHVRDVGDEEGYDNLSVQRPMKSRPNTAKLMNSIDENSTQREKRPSTGQSITSQNTIPGTRITSAISPQRKLEIEVLSRKTDIMKGKQRIASAKTELTQANKKLATKNKSELEEQIMKKDVQKEIQTIEKQKTVKIIKEKQTEIQKQKIVAQKTVLNVKSAIKDDL</sequence>
<evidence type="ECO:0000256" key="1">
    <source>
        <dbReference type="SAM" id="Coils"/>
    </source>
</evidence>
<dbReference type="AlphaFoldDB" id="A0AA86PMD9"/>
<protein>
    <submittedName>
        <fullName evidence="3">Leucine-rich repeat-containing protein</fullName>
    </submittedName>
    <submittedName>
        <fullName evidence="4">Leucine-rich_repeat-containing protein</fullName>
    </submittedName>
</protein>
<comment type="caution">
    <text evidence="3">The sequence shown here is derived from an EMBL/GenBank/DDBJ whole genome shotgun (WGS) entry which is preliminary data.</text>
</comment>
<accession>A0AA86PMD9</accession>
<dbReference type="EMBL" id="CATOUU010000698">
    <property type="protein sequence ID" value="CAI9942151.1"/>
    <property type="molecule type" value="Genomic_DNA"/>
</dbReference>
<feature type="coiled-coil region" evidence="1">
    <location>
        <begin position="702"/>
        <end position="734"/>
    </location>
</feature>
<name>A0AA86PMD9_9EUKA</name>
<reference evidence="3" key="1">
    <citation type="submission" date="2023-06" db="EMBL/GenBank/DDBJ databases">
        <authorList>
            <person name="Kurt Z."/>
        </authorList>
    </citation>
    <scope>NUCLEOTIDE SEQUENCE</scope>
</reference>
<keyword evidence="1" id="KW-0175">Coiled coil</keyword>
<organism evidence="3">
    <name type="scientific">Hexamita inflata</name>
    <dbReference type="NCBI Taxonomy" id="28002"/>
    <lineage>
        <taxon>Eukaryota</taxon>
        <taxon>Metamonada</taxon>
        <taxon>Diplomonadida</taxon>
        <taxon>Hexamitidae</taxon>
        <taxon>Hexamitinae</taxon>
        <taxon>Hexamita</taxon>
    </lineage>
</organism>
<dbReference type="Proteomes" id="UP001642409">
    <property type="component" value="Unassembled WGS sequence"/>
</dbReference>
<evidence type="ECO:0000256" key="2">
    <source>
        <dbReference type="SAM" id="MobiDB-lite"/>
    </source>
</evidence>
<proteinExistence type="predicted"/>
<dbReference type="PROSITE" id="PS50096">
    <property type="entry name" value="IQ"/>
    <property type="match status" value="1"/>
</dbReference>
<evidence type="ECO:0000313" key="5">
    <source>
        <dbReference type="Proteomes" id="UP001642409"/>
    </source>
</evidence>
<gene>
    <name evidence="3" type="ORF">HINF_LOCUS29796</name>
    <name evidence="4" type="ORF">HINF_LOCUS52110</name>
</gene>
<evidence type="ECO:0000313" key="4">
    <source>
        <dbReference type="EMBL" id="CAL6066001.1"/>
    </source>
</evidence>
<feature type="compositionally biased region" description="Polar residues" evidence="2">
    <location>
        <begin position="665"/>
        <end position="684"/>
    </location>
</feature>
<keyword evidence="5" id="KW-1185">Reference proteome</keyword>
<evidence type="ECO:0000313" key="3">
    <source>
        <dbReference type="EMBL" id="CAI9942151.1"/>
    </source>
</evidence>
<dbReference type="EMBL" id="CAXDID020000258">
    <property type="protein sequence ID" value="CAL6066001.1"/>
    <property type="molecule type" value="Genomic_DNA"/>
</dbReference>
<feature type="region of interest" description="Disordered" evidence="2">
    <location>
        <begin position="630"/>
        <end position="684"/>
    </location>
</feature>
<feature type="compositionally biased region" description="Polar residues" evidence="2">
    <location>
        <begin position="643"/>
        <end position="656"/>
    </location>
</feature>
<reference evidence="4 5" key="2">
    <citation type="submission" date="2024-07" db="EMBL/GenBank/DDBJ databases">
        <authorList>
            <person name="Akdeniz Z."/>
        </authorList>
    </citation>
    <scope>NUCLEOTIDE SEQUENCE [LARGE SCALE GENOMIC DNA]</scope>
</reference>